<keyword evidence="2" id="KW-1185">Reference proteome</keyword>
<evidence type="ECO:0000313" key="1">
    <source>
        <dbReference type="EMBL" id="KAH7426172.1"/>
    </source>
</evidence>
<proteinExistence type="predicted"/>
<reference evidence="1" key="1">
    <citation type="submission" date="2021-08" db="EMBL/GenBank/DDBJ databases">
        <title>WGS assembly of Ceratopteris richardii.</title>
        <authorList>
            <person name="Marchant D.B."/>
            <person name="Chen G."/>
            <person name="Jenkins J."/>
            <person name="Shu S."/>
            <person name="Leebens-Mack J."/>
            <person name="Grimwood J."/>
            <person name="Schmutz J."/>
            <person name="Soltis P."/>
            <person name="Soltis D."/>
            <person name="Chen Z.-H."/>
        </authorList>
    </citation>
    <scope>NUCLEOTIDE SEQUENCE</scope>
    <source>
        <strain evidence="1">Whitten #5841</strain>
        <tissue evidence="1">Leaf</tissue>
    </source>
</reference>
<organism evidence="1 2">
    <name type="scientific">Ceratopteris richardii</name>
    <name type="common">Triangle waterfern</name>
    <dbReference type="NCBI Taxonomy" id="49495"/>
    <lineage>
        <taxon>Eukaryota</taxon>
        <taxon>Viridiplantae</taxon>
        <taxon>Streptophyta</taxon>
        <taxon>Embryophyta</taxon>
        <taxon>Tracheophyta</taxon>
        <taxon>Polypodiopsida</taxon>
        <taxon>Polypodiidae</taxon>
        <taxon>Polypodiales</taxon>
        <taxon>Pteridineae</taxon>
        <taxon>Pteridaceae</taxon>
        <taxon>Parkerioideae</taxon>
        <taxon>Ceratopteris</taxon>
    </lineage>
</organism>
<dbReference type="AlphaFoldDB" id="A0A8T2TTL4"/>
<accession>A0A8T2TTL4</accession>
<protein>
    <submittedName>
        <fullName evidence="1">Uncharacterized protein</fullName>
    </submittedName>
</protein>
<dbReference type="Proteomes" id="UP000825935">
    <property type="component" value="Chromosome 11"/>
</dbReference>
<dbReference type="EMBL" id="CM035416">
    <property type="protein sequence ID" value="KAH7426172.1"/>
    <property type="molecule type" value="Genomic_DNA"/>
</dbReference>
<name>A0A8T2TTL4_CERRI</name>
<comment type="caution">
    <text evidence="1">The sequence shown here is derived from an EMBL/GenBank/DDBJ whole genome shotgun (WGS) entry which is preliminary data.</text>
</comment>
<evidence type="ECO:0000313" key="2">
    <source>
        <dbReference type="Proteomes" id="UP000825935"/>
    </source>
</evidence>
<sequence>MVSVHCNFEQIGIWTPNIQNGIHFECLYESYFQCLKTMTKLISLLTVLKVPCWHQLVFARNKTAMNMNSFVKDLKVETRHGRILRMRKLACGFPPFMNHNLHDDLHDELRNKNFVGNRTGRGDSHFLQIGRPLLLEEKPKERHGFSPREILNGAKSRCLSWPLKYCLPIRIK</sequence>
<gene>
    <name evidence="1" type="ORF">KP509_11G087900</name>
</gene>